<reference evidence="3" key="1">
    <citation type="submission" date="2016-12" db="EMBL/GenBank/DDBJ databases">
        <authorList>
            <person name="Varghese N."/>
            <person name="Submissions S."/>
        </authorList>
    </citation>
    <scope>NUCLEOTIDE SEQUENCE [LARGE SCALE GENOMIC DNA]</scope>
    <source>
        <strain evidence="3">DSM 45599</strain>
    </source>
</reference>
<dbReference type="EMBL" id="FSQT01000001">
    <property type="protein sequence ID" value="SIM74004.1"/>
    <property type="molecule type" value="Genomic_DNA"/>
</dbReference>
<sequence>MTHRYTAHNTNRPETVAWPHGTPHRPRPRRQPGPTPHDPAHQTDPRPRHAQIDAQARGITITQPDIQPTRNSHAARSPGNVVSDTSTGEGYPDTMQAVSPTTTGVAFLARPGRPAVVARTLAELAGPTRGVVELPVRLMWNAERTFDLGDPDQLLWMYENVLRETNRAEDLRVLINGRTLRRVWRLLNLPRGVRQAWESRHRGLRAA</sequence>
<protein>
    <submittedName>
        <fullName evidence="2">Uncharacterized protein</fullName>
    </submittedName>
</protein>
<proteinExistence type="predicted"/>
<name>A0A1N5VLW7_9ACTN</name>
<feature type="region of interest" description="Disordered" evidence="1">
    <location>
        <begin position="1"/>
        <end position="50"/>
    </location>
</feature>
<evidence type="ECO:0000256" key="1">
    <source>
        <dbReference type="SAM" id="MobiDB-lite"/>
    </source>
</evidence>
<organism evidence="2 3">
    <name type="scientific">Micromonospora cremea</name>
    <dbReference type="NCBI Taxonomy" id="709881"/>
    <lineage>
        <taxon>Bacteria</taxon>
        <taxon>Bacillati</taxon>
        <taxon>Actinomycetota</taxon>
        <taxon>Actinomycetes</taxon>
        <taxon>Micromonosporales</taxon>
        <taxon>Micromonosporaceae</taxon>
        <taxon>Micromonospora</taxon>
    </lineage>
</organism>
<dbReference type="Proteomes" id="UP000185124">
    <property type="component" value="Unassembled WGS sequence"/>
</dbReference>
<feature type="compositionally biased region" description="Basic and acidic residues" evidence="1">
    <location>
        <begin position="38"/>
        <end position="50"/>
    </location>
</feature>
<accession>A0A1N5VLW7</accession>
<evidence type="ECO:0000313" key="3">
    <source>
        <dbReference type="Proteomes" id="UP000185124"/>
    </source>
</evidence>
<keyword evidence="3" id="KW-1185">Reference proteome</keyword>
<evidence type="ECO:0000313" key="2">
    <source>
        <dbReference type="EMBL" id="SIM74004.1"/>
    </source>
</evidence>
<gene>
    <name evidence="2" type="ORF">SAMN04489832_1728</name>
</gene>
<dbReference type="AlphaFoldDB" id="A0A1N5VLW7"/>
<feature type="compositionally biased region" description="Polar residues" evidence="1">
    <location>
        <begin position="62"/>
        <end position="88"/>
    </location>
</feature>
<feature type="region of interest" description="Disordered" evidence="1">
    <location>
        <begin position="62"/>
        <end position="91"/>
    </location>
</feature>
<dbReference type="STRING" id="709881.SAMN04489832_1728"/>